<dbReference type="Proteomes" id="UP000524492">
    <property type="component" value="Unassembled WGS sequence"/>
</dbReference>
<proteinExistence type="predicted"/>
<name>A0A7W6QCG6_9HYPH</name>
<accession>A0A7W6QCG6</accession>
<comment type="caution">
    <text evidence="2">The sequence shown here is derived from an EMBL/GenBank/DDBJ whole genome shotgun (WGS) entry which is preliminary data.</text>
</comment>
<dbReference type="EMBL" id="JACIFV010000024">
    <property type="protein sequence ID" value="MBB4194994.1"/>
    <property type="molecule type" value="Genomic_DNA"/>
</dbReference>
<sequence length="144" mass="14977">MLKVLFGFILLSSDLFQCVLPMGSDMIALVAFDLVLGRCLGGAAAMALVIEIPGVDRDDAAGDLAGLRIPGDVISRANLAMAHNSSDAAEYASNIQTACFVPVTADKLKPAAVEKRPTCLARAVNGPPPAKGDRPAGATEREDR</sequence>
<feature type="region of interest" description="Disordered" evidence="1">
    <location>
        <begin position="119"/>
        <end position="144"/>
    </location>
</feature>
<evidence type="ECO:0000256" key="1">
    <source>
        <dbReference type="SAM" id="MobiDB-lite"/>
    </source>
</evidence>
<gene>
    <name evidence="2" type="ORF">GGD53_005181</name>
</gene>
<evidence type="ECO:0000313" key="3">
    <source>
        <dbReference type="Proteomes" id="UP000524492"/>
    </source>
</evidence>
<keyword evidence="3" id="KW-1185">Reference proteome</keyword>
<feature type="compositionally biased region" description="Basic and acidic residues" evidence="1">
    <location>
        <begin position="131"/>
        <end position="144"/>
    </location>
</feature>
<evidence type="ECO:0000313" key="2">
    <source>
        <dbReference type="EMBL" id="MBB4194994.1"/>
    </source>
</evidence>
<reference evidence="2 3" key="1">
    <citation type="submission" date="2020-08" db="EMBL/GenBank/DDBJ databases">
        <title>Genomic Encyclopedia of Type Strains, Phase IV (KMG-V): Genome sequencing to study the core and pangenomes of soil and plant-associated prokaryotes.</title>
        <authorList>
            <person name="Whitman W."/>
        </authorList>
    </citation>
    <scope>NUCLEOTIDE SEQUENCE [LARGE SCALE GENOMIC DNA]</scope>
    <source>
        <strain evidence="2 3">SEMIA 4074</strain>
    </source>
</reference>
<organism evidence="2 3">
    <name type="scientific">Rhizobium aethiopicum</name>
    <dbReference type="NCBI Taxonomy" id="1138170"/>
    <lineage>
        <taxon>Bacteria</taxon>
        <taxon>Pseudomonadati</taxon>
        <taxon>Pseudomonadota</taxon>
        <taxon>Alphaproteobacteria</taxon>
        <taxon>Hyphomicrobiales</taxon>
        <taxon>Rhizobiaceae</taxon>
        <taxon>Rhizobium/Agrobacterium group</taxon>
        <taxon>Rhizobium</taxon>
    </lineage>
</organism>
<protein>
    <submittedName>
        <fullName evidence="2">Uncharacterized protein</fullName>
    </submittedName>
</protein>
<dbReference type="AlphaFoldDB" id="A0A7W6QCG6"/>